<dbReference type="PROSITE" id="PS00178">
    <property type="entry name" value="AA_TRNA_LIGASE_I"/>
    <property type="match status" value="1"/>
</dbReference>
<keyword evidence="4 10" id="KW-0067">ATP-binding</keyword>
<dbReference type="Gene3D" id="1.10.730.10">
    <property type="entry name" value="Isoleucyl-tRNA Synthetase, Domain 1"/>
    <property type="match status" value="1"/>
</dbReference>
<dbReference type="AlphaFoldDB" id="A0A5S9R9X4"/>
<evidence type="ECO:0000313" key="16">
    <source>
        <dbReference type="Proteomes" id="UP000430146"/>
    </source>
</evidence>
<feature type="domain" description="Aminoacyl-tRNA synthetase class Ia" evidence="12">
    <location>
        <begin position="456"/>
        <end position="588"/>
    </location>
</feature>
<evidence type="ECO:0000256" key="4">
    <source>
        <dbReference type="ARBA" id="ARBA00022840"/>
    </source>
</evidence>
<sequence>MTASSQPIASSGLEGGPASDALPKTWDPGAVESGLYQGWVDAGYFSADPTSDKPAYSIVLPPPNVTGNLHMGHALDHTLMDALTRRKRMQGYEVLWLPGMDHAGIATQSVVEKQLAVDGKTKEDFGREQFIQKVWDWKRESGGTIGWQMRALGDGVDWSRDRFTMDEGLSRAVRTIFKRLFDAGLIYQAERLVNWSPVLETAISDLEVKYSDVEGELVSFRYGSMNDDEPHIVVATTRMETMLGDTAIAVHPDDQRYRHLVGKTLPHPFLTRDIVIVADDHVDPEFGTGAVKVTPAHDPNDFEIGLRHQLPMPSMLDTRGRIVDTGTQFDGMDRFEARVAIREALAEQGRIVAEKRPYLHSVGHSERSGEPIEPRLSLQWWVKVESLAKAAGDAVRNGDTVIHPTSLEPRWFGWVDNMHDWCISRQLWWGHRIPIWHGPDGETVCVGPDETPPQGWEQDPDVLDTWFSSALWPFSTMGWPERTPELAKFYPTTVLVTGYDILFFWVARMMMFGTFVADDAAITGDGARDPQVPFENVFLHGLIRDEFGRKMSKSKGNGIDPLDWVEQFGADALRFTLARGASPGGDLSIGEDHARASRNFATKLFNATRFALLNGAAMSPLAEEQQAQSGVLLSDQLTDADRWILGRLEEVRAEVDSALDDYEFSRACESLYHFAWDEFCDWYVELAKVQMGEGISHTTAVLAAVLDTLLKLLHPVMPFVTEVLWKALTGGESLVIAEWPRPSGFAPDQVASQRVADMQKLITEVRRFRSDQGLGDRQKVPARLSDVTAAGLDAHVPAVTALAWLTPPAEGFTPSASVEVRLSTATVVVELDTSGTVDVAAERRRLEKDLAAAQKELAGTTGKLGNDGFLAKAPAEVVDKIRARQQVAREEVERITSRLESLPQ</sequence>
<dbReference type="InterPro" id="IPR002303">
    <property type="entry name" value="Valyl-tRNA_ligase"/>
</dbReference>
<dbReference type="FunFam" id="3.40.50.620:FF:000098">
    <property type="entry name" value="Valine--tRNA ligase"/>
    <property type="match status" value="1"/>
</dbReference>
<dbReference type="InterPro" id="IPR001412">
    <property type="entry name" value="aa-tRNA-synth_I_CS"/>
</dbReference>
<dbReference type="NCBIfam" id="NF004349">
    <property type="entry name" value="PRK05729.1"/>
    <property type="match status" value="1"/>
</dbReference>
<keyword evidence="3 10" id="KW-0547">Nucleotide-binding</keyword>
<evidence type="ECO:0000256" key="10">
    <source>
        <dbReference type="HAMAP-Rule" id="MF_02004"/>
    </source>
</evidence>
<comment type="subcellular location">
    <subcellularLocation>
        <location evidence="10">Cytoplasm</location>
    </subcellularLocation>
</comment>
<dbReference type="CDD" id="cd00817">
    <property type="entry name" value="ValRS_core"/>
    <property type="match status" value="1"/>
</dbReference>
<comment type="domain">
    <text evidence="10">The C-terminal coiled-coil domain is crucial for aminoacylation activity.</text>
</comment>
<evidence type="ECO:0000256" key="8">
    <source>
        <dbReference type="ARBA" id="ARBA00047552"/>
    </source>
</evidence>
<dbReference type="GO" id="GO:0006438">
    <property type="term" value="P:valyl-tRNA aminoacylation"/>
    <property type="evidence" value="ECO:0007669"/>
    <property type="project" value="UniProtKB-UniRule"/>
</dbReference>
<evidence type="ECO:0000256" key="1">
    <source>
        <dbReference type="ARBA" id="ARBA00022490"/>
    </source>
</evidence>
<dbReference type="InterPro" id="IPR010978">
    <property type="entry name" value="tRNA-bd_arm"/>
</dbReference>
<dbReference type="FunFam" id="1.10.287.380:FF:000001">
    <property type="entry name" value="Valine--tRNA ligase"/>
    <property type="match status" value="1"/>
</dbReference>
<dbReference type="InterPro" id="IPR009080">
    <property type="entry name" value="tRNAsynth_Ia_anticodon-bd"/>
</dbReference>
<feature type="short sequence motif" description="'HIGH' region" evidence="10">
    <location>
        <begin position="63"/>
        <end position="73"/>
    </location>
</feature>
<dbReference type="RefSeq" id="WP_234897756.1">
    <property type="nucleotide sequence ID" value="NZ_CACSIP010000056.1"/>
</dbReference>
<evidence type="ECO:0000256" key="7">
    <source>
        <dbReference type="ARBA" id="ARBA00023146"/>
    </source>
</evidence>
<evidence type="ECO:0000259" key="13">
    <source>
        <dbReference type="Pfam" id="PF08264"/>
    </source>
</evidence>
<protein>
    <recommendedName>
        <fullName evidence="10">Valine--tRNA ligase</fullName>
        <ecNumber evidence="10">6.1.1.9</ecNumber>
    </recommendedName>
    <alternativeName>
        <fullName evidence="10">Valyl-tRNA synthetase</fullName>
        <shortName evidence="10">ValRS</shortName>
    </alternativeName>
</protein>
<evidence type="ECO:0000256" key="3">
    <source>
        <dbReference type="ARBA" id="ARBA00022741"/>
    </source>
</evidence>
<reference evidence="15 16" key="1">
    <citation type="submission" date="2019-11" db="EMBL/GenBank/DDBJ databases">
        <authorList>
            <person name="Holert J."/>
        </authorList>
    </citation>
    <scope>NUCLEOTIDE SEQUENCE [LARGE SCALE GENOMIC DNA]</scope>
    <source>
        <strain evidence="15">BC8_1</strain>
    </source>
</reference>
<comment type="domain">
    <text evidence="10">ValRS has two distinct active sites: one for aminoacylation and one for editing. The misactivated threonine is translocated from the active site to the editing site.</text>
</comment>
<keyword evidence="6 10" id="KW-0175">Coiled coil</keyword>
<dbReference type="InterPro" id="IPR014729">
    <property type="entry name" value="Rossmann-like_a/b/a_fold"/>
</dbReference>
<dbReference type="GO" id="GO:0002161">
    <property type="term" value="F:aminoacyl-tRNA deacylase activity"/>
    <property type="evidence" value="ECO:0007669"/>
    <property type="project" value="InterPro"/>
</dbReference>
<dbReference type="GO" id="GO:0004832">
    <property type="term" value="F:valine-tRNA ligase activity"/>
    <property type="evidence" value="ECO:0007669"/>
    <property type="project" value="UniProtKB-UniRule"/>
</dbReference>
<dbReference type="HAMAP" id="MF_02004">
    <property type="entry name" value="Val_tRNA_synth_type1"/>
    <property type="match status" value="1"/>
</dbReference>
<accession>A0A5S9R9X4</accession>
<dbReference type="PRINTS" id="PR00986">
    <property type="entry name" value="TRNASYNTHVAL"/>
</dbReference>
<dbReference type="PANTHER" id="PTHR11946">
    <property type="entry name" value="VALYL-TRNA SYNTHETASES"/>
    <property type="match status" value="1"/>
</dbReference>
<keyword evidence="2 10" id="KW-0436">Ligase</keyword>
<keyword evidence="1 10" id="KW-0963">Cytoplasm</keyword>
<comment type="catalytic activity">
    <reaction evidence="8 10">
        <text>tRNA(Val) + L-valine + ATP = L-valyl-tRNA(Val) + AMP + diphosphate</text>
        <dbReference type="Rhea" id="RHEA:10704"/>
        <dbReference type="Rhea" id="RHEA-COMP:9672"/>
        <dbReference type="Rhea" id="RHEA-COMP:9708"/>
        <dbReference type="ChEBI" id="CHEBI:30616"/>
        <dbReference type="ChEBI" id="CHEBI:33019"/>
        <dbReference type="ChEBI" id="CHEBI:57762"/>
        <dbReference type="ChEBI" id="CHEBI:78442"/>
        <dbReference type="ChEBI" id="CHEBI:78537"/>
        <dbReference type="ChEBI" id="CHEBI:456215"/>
        <dbReference type="EC" id="6.1.1.9"/>
    </reaction>
</comment>
<dbReference type="Pfam" id="PF10458">
    <property type="entry name" value="Val_tRNA-synt_C"/>
    <property type="match status" value="1"/>
</dbReference>
<dbReference type="InterPro" id="IPR037118">
    <property type="entry name" value="Val-tRNA_synth_C_sf"/>
</dbReference>
<feature type="short sequence motif" description="'KMSKS' region" evidence="10">
    <location>
        <begin position="550"/>
        <end position="554"/>
    </location>
</feature>
<dbReference type="Pfam" id="PF08264">
    <property type="entry name" value="Anticodon_1"/>
    <property type="match status" value="1"/>
</dbReference>
<comment type="function">
    <text evidence="10">Catalyzes the attachment of valine to tRNA(Val). As ValRS can inadvertently accommodate and process structurally similar amino acids such as threonine, to avoid such errors, it has a 'posttransfer' editing activity that hydrolyzes mischarged Thr-tRNA(Val) in a tRNA-dependent manner.</text>
</comment>
<dbReference type="SUPFAM" id="SSF50677">
    <property type="entry name" value="ValRS/IleRS/LeuRS editing domain"/>
    <property type="match status" value="1"/>
</dbReference>
<feature type="coiled-coil region" evidence="10">
    <location>
        <begin position="836"/>
        <end position="863"/>
    </location>
</feature>
<dbReference type="EMBL" id="CACSIP010000056">
    <property type="protein sequence ID" value="CAA0134867.1"/>
    <property type="molecule type" value="Genomic_DNA"/>
</dbReference>
<evidence type="ECO:0000256" key="5">
    <source>
        <dbReference type="ARBA" id="ARBA00022917"/>
    </source>
</evidence>
<dbReference type="FunFam" id="3.40.50.620:FF:000129">
    <property type="entry name" value="Valine--tRNA ligase"/>
    <property type="match status" value="1"/>
</dbReference>
<gene>
    <name evidence="10 15" type="primary">valS</name>
    <name evidence="15" type="ORF">AELLOGFF_01897</name>
</gene>
<organism evidence="15 16">
    <name type="scientific">Mycolicibacterium vanbaalenii</name>
    <name type="common">Mycobacterium vanbaalenii</name>
    <dbReference type="NCBI Taxonomy" id="110539"/>
    <lineage>
        <taxon>Bacteria</taxon>
        <taxon>Bacillati</taxon>
        <taxon>Actinomycetota</taxon>
        <taxon>Actinomycetes</taxon>
        <taxon>Mycobacteriales</taxon>
        <taxon>Mycobacteriaceae</taxon>
        <taxon>Mycolicibacterium</taxon>
    </lineage>
</organism>
<dbReference type="NCBIfam" id="TIGR00422">
    <property type="entry name" value="valS"/>
    <property type="match status" value="1"/>
</dbReference>
<dbReference type="InterPro" id="IPR019499">
    <property type="entry name" value="Val-tRNA_synth_tRNA-bd"/>
</dbReference>
<dbReference type="Gene3D" id="3.40.50.620">
    <property type="entry name" value="HUPs"/>
    <property type="match status" value="2"/>
</dbReference>
<dbReference type="SUPFAM" id="SSF52374">
    <property type="entry name" value="Nucleotidylyl transferase"/>
    <property type="match status" value="1"/>
</dbReference>
<evidence type="ECO:0000256" key="9">
    <source>
        <dbReference type="ARBA" id="ARBA00060830"/>
    </source>
</evidence>
<dbReference type="Pfam" id="PF00133">
    <property type="entry name" value="tRNA-synt_1"/>
    <property type="match status" value="2"/>
</dbReference>
<keyword evidence="5 10" id="KW-0648">Protein biosynthesis</keyword>
<comment type="similarity">
    <text evidence="9 10">Belongs to the class-I aminoacyl-tRNA synthetase family. ValS type 1 subfamily.</text>
</comment>
<feature type="domain" description="Aminoacyl-tRNA synthetase class Ia" evidence="12">
    <location>
        <begin position="35"/>
        <end position="446"/>
    </location>
</feature>
<dbReference type="Gene3D" id="1.10.287.380">
    <property type="entry name" value="Valyl-tRNA synthetase, C-terminal domain"/>
    <property type="match status" value="1"/>
</dbReference>
<dbReference type="PANTHER" id="PTHR11946:SF93">
    <property type="entry name" value="VALINE--TRNA LIGASE, CHLOROPLASTIC_MITOCHONDRIAL 2"/>
    <property type="match status" value="1"/>
</dbReference>
<dbReference type="EC" id="6.1.1.9" evidence="10"/>
<evidence type="ECO:0000256" key="11">
    <source>
        <dbReference type="SAM" id="MobiDB-lite"/>
    </source>
</evidence>
<feature type="domain" description="Valyl-tRNA synthetase tRNA-binding arm" evidence="14">
    <location>
        <begin position="838"/>
        <end position="902"/>
    </location>
</feature>
<dbReference type="InterPro" id="IPR033705">
    <property type="entry name" value="Anticodon_Ia_Val"/>
</dbReference>
<dbReference type="GO" id="GO:0005829">
    <property type="term" value="C:cytosol"/>
    <property type="evidence" value="ECO:0007669"/>
    <property type="project" value="TreeGrafter"/>
</dbReference>
<keyword evidence="7 10" id="KW-0030">Aminoacyl-tRNA synthetase</keyword>
<dbReference type="GO" id="GO:0005524">
    <property type="term" value="F:ATP binding"/>
    <property type="evidence" value="ECO:0007669"/>
    <property type="project" value="UniProtKB-UniRule"/>
</dbReference>
<dbReference type="CDD" id="cd07962">
    <property type="entry name" value="Anticodon_Ia_Val"/>
    <property type="match status" value="1"/>
</dbReference>
<dbReference type="InterPro" id="IPR009008">
    <property type="entry name" value="Val/Leu/Ile-tRNA-synth_edit"/>
</dbReference>
<dbReference type="SUPFAM" id="SSF46589">
    <property type="entry name" value="tRNA-binding arm"/>
    <property type="match status" value="1"/>
</dbReference>
<dbReference type="FunFam" id="1.10.730.10:FF:000027">
    <property type="entry name" value="Valine--tRNA ligase"/>
    <property type="match status" value="1"/>
</dbReference>
<feature type="domain" description="Methionyl/Valyl/Leucyl/Isoleucyl-tRNA synthetase anticodon-binding" evidence="13">
    <location>
        <begin position="641"/>
        <end position="781"/>
    </location>
</feature>
<proteinExistence type="inferred from homology"/>
<evidence type="ECO:0000259" key="14">
    <source>
        <dbReference type="Pfam" id="PF10458"/>
    </source>
</evidence>
<feature type="region of interest" description="Disordered" evidence="11">
    <location>
        <begin position="1"/>
        <end position="26"/>
    </location>
</feature>
<evidence type="ECO:0000256" key="2">
    <source>
        <dbReference type="ARBA" id="ARBA00022598"/>
    </source>
</evidence>
<dbReference type="InterPro" id="IPR013155">
    <property type="entry name" value="M/V/L/I-tRNA-synth_anticd-bd"/>
</dbReference>
<comment type="subunit">
    <text evidence="10">Monomer.</text>
</comment>
<evidence type="ECO:0000259" key="12">
    <source>
        <dbReference type="Pfam" id="PF00133"/>
    </source>
</evidence>
<dbReference type="InterPro" id="IPR002300">
    <property type="entry name" value="aa-tRNA-synth_Ia"/>
</dbReference>
<dbReference type="SUPFAM" id="SSF47323">
    <property type="entry name" value="Anticodon-binding domain of a subclass of class I aminoacyl-tRNA synthetases"/>
    <property type="match status" value="1"/>
</dbReference>
<name>A0A5S9R9X4_MYCVN</name>
<dbReference type="Proteomes" id="UP000430146">
    <property type="component" value="Unassembled WGS sequence"/>
</dbReference>
<feature type="binding site" evidence="10">
    <location>
        <position position="553"/>
    </location>
    <ligand>
        <name>ATP</name>
        <dbReference type="ChEBI" id="CHEBI:30616"/>
    </ligand>
</feature>
<keyword evidence="16" id="KW-1185">Reference proteome</keyword>
<evidence type="ECO:0000313" key="15">
    <source>
        <dbReference type="EMBL" id="CAA0134867.1"/>
    </source>
</evidence>
<evidence type="ECO:0000256" key="6">
    <source>
        <dbReference type="ARBA" id="ARBA00023054"/>
    </source>
</evidence>